<evidence type="ECO:0000313" key="12">
    <source>
        <dbReference type="Proteomes" id="UP000239237"/>
    </source>
</evidence>
<dbReference type="Proteomes" id="UP000237923">
    <property type="component" value="Unassembled WGS sequence"/>
</dbReference>
<protein>
    <submittedName>
        <fullName evidence="10">Major Facilitator Superfamily protein</fullName>
    </submittedName>
</protein>
<feature type="transmembrane region" description="Helical" evidence="7">
    <location>
        <begin position="399"/>
        <end position="418"/>
    </location>
</feature>
<feature type="transmembrane region" description="Helical" evidence="7">
    <location>
        <begin position="98"/>
        <end position="115"/>
    </location>
</feature>
<dbReference type="InterPro" id="IPR020846">
    <property type="entry name" value="MFS_dom"/>
</dbReference>
<evidence type="ECO:0000313" key="10">
    <source>
        <dbReference type="EMBL" id="SPE06934.1"/>
    </source>
</evidence>
<dbReference type="GO" id="GO:0022857">
    <property type="term" value="F:transmembrane transporter activity"/>
    <property type="evidence" value="ECO:0007669"/>
    <property type="project" value="InterPro"/>
</dbReference>
<keyword evidence="3" id="KW-0813">Transport</keyword>
<evidence type="ECO:0000256" key="2">
    <source>
        <dbReference type="ARBA" id="ARBA00007520"/>
    </source>
</evidence>
<dbReference type="InterPro" id="IPR011701">
    <property type="entry name" value="MFS"/>
</dbReference>
<dbReference type="GO" id="GO:0005886">
    <property type="term" value="C:plasma membrane"/>
    <property type="evidence" value="ECO:0007669"/>
    <property type="project" value="UniProtKB-SubCell"/>
</dbReference>
<feature type="transmembrane region" description="Helical" evidence="7">
    <location>
        <begin position="25"/>
        <end position="48"/>
    </location>
</feature>
<evidence type="ECO:0000259" key="8">
    <source>
        <dbReference type="PROSITE" id="PS50850"/>
    </source>
</evidence>
<evidence type="ECO:0000256" key="4">
    <source>
        <dbReference type="ARBA" id="ARBA00022692"/>
    </source>
</evidence>
<dbReference type="PRINTS" id="PR01035">
    <property type="entry name" value="TCRTETA"/>
</dbReference>
<keyword evidence="12" id="KW-1185">Reference proteome</keyword>
<feature type="transmembrane region" description="Helical" evidence="7">
    <location>
        <begin position="372"/>
        <end position="393"/>
    </location>
</feature>
<proteinExistence type="inferred from homology"/>
<keyword evidence="6 7" id="KW-0472">Membrane</keyword>
<dbReference type="PROSITE" id="PS00216">
    <property type="entry name" value="SUGAR_TRANSPORT_1"/>
    <property type="match status" value="1"/>
</dbReference>
<reference evidence="9 12" key="1">
    <citation type="submission" date="2018-02" db="EMBL/GenBank/DDBJ databases">
        <authorList>
            <person name="Rodrigo-Torres L."/>
            <person name="Arahal R. D."/>
            <person name="Lucena T."/>
        </authorList>
    </citation>
    <scope>NUCLEOTIDE SEQUENCE [LARGE SCALE GENOMIC DNA]</scope>
    <source>
        <strain evidence="9 12">CECT 8486</strain>
    </source>
</reference>
<name>A0A2N9K8M9_9LACO</name>
<evidence type="ECO:0000256" key="3">
    <source>
        <dbReference type="ARBA" id="ARBA00022448"/>
    </source>
</evidence>
<feature type="domain" description="Major facilitator superfamily (MFS) profile" evidence="8">
    <location>
        <begin position="25"/>
        <end position="422"/>
    </location>
</feature>
<organism evidence="10 11">
    <name type="scientific">Leuconostoc suionicum</name>
    <dbReference type="NCBI Taxonomy" id="1511761"/>
    <lineage>
        <taxon>Bacteria</taxon>
        <taxon>Bacillati</taxon>
        <taxon>Bacillota</taxon>
        <taxon>Bacilli</taxon>
        <taxon>Lactobacillales</taxon>
        <taxon>Lactobacillaceae</taxon>
        <taxon>Leuconostoc</taxon>
    </lineage>
</organism>
<dbReference type="Gene3D" id="1.20.1250.20">
    <property type="entry name" value="MFS general substrate transporter like domains"/>
    <property type="match status" value="2"/>
</dbReference>
<evidence type="ECO:0000256" key="1">
    <source>
        <dbReference type="ARBA" id="ARBA00004651"/>
    </source>
</evidence>
<dbReference type="SUPFAM" id="SSF103473">
    <property type="entry name" value="MFS general substrate transporter"/>
    <property type="match status" value="1"/>
</dbReference>
<sequence>MMDNHVSKKNDIVYSGISKLYRMRFVVSFFLFSFLWMGSLAIIASVLLPQHLKNLVGATSSVAIFGVLNAVTAISSLVSNLIFGNFSDRTRSTFGRRTPWIFAGGIIGGASLFLMGVLNSIWLIGFFYCLAMFGLNMMIAPAISTLSDRVPESLRGTMSASMSAGTTVGSSVGVLIGALFITRQLPGFALAGILMAVSGILTVIVWPREESSKNMAPVNNSFKDILESFRPPIKGARDFWLAFIGRSLLIFSYYMIYNYQLYILQSYIGLSTTSAAATISVMSVITLIVALVGSFVSGIISDKIGRRKLPVIIASILMVIGFLLPWILQSTFSMMLFAGFAGLGYAVYGAVDQALNIDVLPSKETAGKDLGILNIATTLGQTVGPIVTSALVVMGGYGYVFPTAIVFALIACIFIQMIKSTK</sequence>
<feature type="transmembrane region" description="Helical" evidence="7">
    <location>
        <begin position="239"/>
        <end position="256"/>
    </location>
</feature>
<evidence type="ECO:0000256" key="6">
    <source>
        <dbReference type="ARBA" id="ARBA00023136"/>
    </source>
</evidence>
<dbReference type="EMBL" id="OKQU01000001">
    <property type="protein sequence ID" value="SPE06934.1"/>
    <property type="molecule type" value="Genomic_DNA"/>
</dbReference>
<evidence type="ECO:0000256" key="7">
    <source>
        <dbReference type="SAM" id="Phobius"/>
    </source>
</evidence>
<dbReference type="InterPro" id="IPR001958">
    <property type="entry name" value="Tet-R_TetA/multi-R_MdtG-like"/>
</dbReference>
<dbReference type="InterPro" id="IPR005829">
    <property type="entry name" value="Sugar_transporter_CS"/>
</dbReference>
<feature type="transmembrane region" description="Helical" evidence="7">
    <location>
        <begin position="121"/>
        <end position="139"/>
    </location>
</feature>
<comment type="subcellular location">
    <subcellularLocation>
        <location evidence="1">Cell membrane</location>
        <topology evidence="1">Multi-pass membrane protein</topology>
    </subcellularLocation>
</comment>
<feature type="transmembrane region" description="Helical" evidence="7">
    <location>
        <begin position="276"/>
        <end position="297"/>
    </location>
</feature>
<dbReference type="InterPro" id="IPR036259">
    <property type="entry name" value="MFS_trans_sf"/>
</dbReference>
<dbReference type="AlphaFoldDB" id="A0A2N9K8M9"/>
<evidence type="ECO:0000256" key="5">
    <source>
        <dbReference type="ARBA" id="ARBA00022989"/>
    </source>
</evidence>
<dbReference type="EMBL" id="OKQR01000001">
    <property type="protein sequence ID" value="SPD91655.1"/>
    <property type="molecule type" value="Genomic_DNA"/>
</dbReference>
<keyword evidence="5 7" id="KW-1133">Transmembrane helix</keyword>
<feature type="transmembrane region" description="Helical" evidence="7">
    <location>
        <begin position="309"/>
        <end position="328"/>
    </location>
</feature>
<evidence type="ECO:0000313" key="11">
    <source>
        <dbReference type="Proteomes" id="UP000237923"/>
    </source>
</evidence>
<dbReference type="KEGG" id="lsu:A6B45_04280"/>
<feature type="transmembrane region" description="Helical" evidence="7">
    <location>
        <begin position="160"/>
        <end position="181"/>
    </location>
</feature>
<comment type="similarity">
    <text evidence="2">Belongs to the major facilitator superfamily. TCR/Tet family.</text>
</comment>
<dbReference type="Proteomes" id="UP000239237">
    <property type="component" value="Unassembled WGS sequence"/>
</dbReference>
<accession>A0A2N9K8M9</accession>
<keyword evidence="4 7" id="KW-0812">Transmembrane</keyword>
<dbReference type="PROSITE" id="PS50850">
    <property type="entry name" value="MFS"/>
    <property type="match status" value="1"/>
</dbReference>
<reference evidence="10 11" key="2">
    <citation type="submission" date="2018-02" db="EMBL/GenBank/DDBJ databases">
        <authorList>
            <person name="Cohen D.B."/>
            <person name="Kent A.D."/>
        </authorList>
    </citation>
    <scope>NUCLEOTIDE SEQUENCE [LARGE SCALE GENOMIC DNA]</scope>
    <source>
        <strain evidence="10 11">CECT 9216</strain>
    </source>
</reference>
<feature type="transmembrane region" description="Helical" evidence="7">
    <location>
        <begin position="60"/>
        <end position="86"/>
    </location>
</feature>
<feature type="transmembrane region" description="Helical" evidence="7">
    <location>
        <begin position="334"/>
        <end position="351"/>
    </location>
</feature>
<gene>
    <name evidence="9" type="ORF">LES8486_00639</name>
    <name evidence="10" type="ORF">LES9216_00786</name>
</gene>
<dbReference type="PANTHER" id="PTHR23528">
    <property type="match status" value="1"/>
</dbReference>
<feature type="transmembrane region" description="Helical" evidence="7">
    <location>
        <begin position="187"/>
        <end position="206"/>
    </location>
</feature>
<dbReference type="Pfam" id="PF07690">
    <property type="entry name" value="MFS_1"/>
    <property type="match status" value="1"/>
</dbReference>
<dbReference type="PANTHER" id="PTHR23528:SF1">
    <property type="entry name" value="MAJOR FACILITATOR SUPERFAMILY (MFS) PROFILE DOMAIN-CONTAINING PROTEIN"/>
    <property type="match status" value="1"/>
</dbReference>
<evidence type="ECO:0000313" key="9">
    <source>
        <dbReference type="EMBL" id="SPD91655.1"/>
    </source>
</evidence>